<dbReference type="RefSeq" id="WP_008902649.1">
    <property type="nucleotide sequence ID" value="NZ_GL397071.1"/>
</dbReference>
<dbReference type="Proteomes" id="UP000003280">
    <property type="component" value="Unassembled WGS sequence"/>
</dbReference>
<organism evidence="6 7">
    <name type="scientific">Peptoniphilus duerdenii ATCC BAA-1640</name>
    <dbReference type="NCBI Taxonomy" id="862517"/>
    <lineage>
        <taxon>Bacteria</taxon>
        <taxon>Bacillati</taxon>
        <taxon>Bacillota</taxon>
        <taxon>Tissierellia</taxon>
        <taxon>Tissierellales</taxon>
        <taxon>Peptoniphilaceae</taxon>
        <taxon>Peptoniphilus</taxon>
    </lineage>
</organism>
<dbReference type="InterPro" id="IPR003593">
    <property type="entry name" value="AAA+_ATPase"/>
</dbReference>
<dbReference type="InterPro" id="IPR017871">
    <property type="entry name" value="ABC_transporter-like_CS"/>
</dbReference>
<evidence type="ECO:0000256" key="1">
    <source>
        <dbReference type="ARBA" id="ARBA00005417"/>
    </source>
</evidence>
<dbReference type="InterPro" id="IPR003439">
    <property type="entry name" value="ABC_transporter-like_ATP-bd"/>
</dbReference>
<comment type="caution">
    <text evidence="6">The sequence shown here is derived from an EMBL/GenBank/DDBJ whole genome shotgun (WGS) entry which is preliminary data.</text>
</comment>
<comment type="similarity">
    <text evidence="1">Belongs to the ABC transporter superfamily.</text>
</comment>
<keyword evidence="4 6" id="KW-0067">ATP-binding</keyword>
<evidence type="ECO:0000256" key="2">
    <source>
        <dbReference type="ARBA" id="ARBA00022448"/>
    </source>
</evidence>
<evidence type="ECO:0000313" key="6">
    <source>
        <dbReference type="EMBL" id="EFM24453.1"/>
    </source>
</evidence>
<dbReference type="AlphaFoldDB" id="E0NNY5"/>
<dbReference type="SMART" id="SM00382">
    <property type="entry name" value="AAA"/>
    <property type="match status" value="1"/>
</dbReference>
<dbReference type="Pfam" id="PF00005">
    <property type="entry name" value="ABC_tran"/>
    <property type="match status" value="1"/>
</dbReference>
<accession>E0NNY5</accession>
<dbReference type="STRING" id="862517.HMPREF9225_1874"/>
<dbReference type="PROSITE" id="PS50893">
    <property type="entry name" value="ABC_TRANSPORTER_2"/>
    <property type="match status" value="1"/>
</dbReference>
<evidence type="ECO:0000256" key="4">
    <source>
        <dbReference type="ARBA" id="ARBA00022840"/>
    </source>
</evidence>
<dbReference type="EMBL" id="AEEH01000053">
    <property type="protein sequence ID" value="EFM24453.1"/>
    <property type="molecule type" value="Genomic_DNA"/>
</dbReference>
<protein>
    <submittedName>
        <fullName evidence="6">ABC transporter, ATP-binding protein</fullName>
    </submittedName>
</protein>
<dbReference type="HOGENOM" id="CLU_000604_1_23_9"/>
<dbReference type="InterPro" id="IPR027417">
    <property type="entry name" value="P-loop_NTPase"/>
</dbReference>
<evidence type="ECO:0000313" key="7">
    <source>
        <dbReference type="Proteomes" id="UP000003280"/>
    </source>
</evidence>
<dbReference type="Gene3D" id="3.40.50.300">
    <property type="entry name" value="P-loop containing nucleotide triphosphate hydrolases"/>
    <property type="match status" value="1"/>
</dbReference>
<dbReference type="PANTHER" id="PTHR43776:SF7">
    <property type="entry name" value="D,D-DIPEPTIDE TRANSPORT ATP-BINDING PROTEIN DDPF-RELATED"/>
    <property type="match status" value="1"/>
</dbReference>
<keyword evidence="2" id="KW-0813">Transport</keyword>
<sequence length="199" mass="22598">MLEVKNVSFSYGNKEVLKNINLSLSPGGLTIITAPSGYGKSTLGKLIGGYLKPSRGEVLVDGKNILDYKGYLPVQMAFQHPEKSVNRRWKIGKILNEGWNVNRDVAEKFGIKDYWLEKFPQELSGGELQRICLARIMSGETKYLVLDEITTMVDAITQVQLFEVLKHFRIEHNMGMILISHNKRLIERLDGEVIDLTKF</sequence>
<reference evidence="6 7" key="1">
    <citation type="submission" date="2010-07" db="EMBL/GenBank/DDBJ databases">
        <authorList>
            <person name="Muzny D."/>
            <person name="Qin X."/>
            <person name="Deng J."/>
            <person name="Jiang H."/>
            <person name="Liu Y."/>
            <person name="Qu J."/>
            <person name="Song X.-Z."/>
            <person name="Zhang L."/>
            <person name="Thornton R."/>
            <person name="Coyle M."/>
            <person name="Francisco L."/>
            <person name="Jackson L."/>
            <person name="Javaid M."/>
            <person name="Korchina V."/>
            <person name="Kovar C."/>
            <person name="Mata R."/>
            <person name="Mathew T."/>
            <person name="Ngo R."/>
            <person name="Nguyen L."/>
            <person name="Nguyen N."/>
            <person name="Okwuonu G."/>
            <person name="Ongeri F."/>
            <person name="Pham C."/>
            <person name="Simmons D."/>
            <person name="Wilczek-Boney K."/>
            <person name="Hale W."/>
            <person name="Jakkamsetti A."/>
            <person name="Pham P."/>
            <person name="Ruth R."/>
            <person name="San Lucas F."/>
            <person name="Warren J."/>
            <person name="Zhang J."/>
            <person name="Zhao Z."/>
            <person name="Zhou C."/>
            <person name="Zhu D."/>
            <person name="Lee S."/>
            <person name="Bess C."/>
            <person name="Blankenburg K."/>
            <person name="Forbes L."/>
            <person name="Fu Q."/>
            <person name="Gubbala S."/>
            <person name="Hirani K."/>
            <person name="Jayaseelan J.C."/>
            <person name="Lara F."/>
            <person name="Munidasa M."/>
            <person name="Palculict T."/>
            <person name="Patil S."/>
            <person name="Pu L.-L."/>
            <person name="Saada N."/>
            <person name="Tang L."/>
            <person name="Weissenberger G."/>
            <person name="Zhu Y."/>
            <person name="Hemphill L."/>
            <person name="Shang Y."/>
            <person name="Youmans B."/>
            <person name="Ayvaz T."/>
            <person name="Ross M."/>
            <person name="Santibanez J."/>
            <person name="Aqrawi P."/>
            <person name="Gross S."/>
            <person name="Joshi V."/>
            <person name="Fowler G."/>
            <person name="Nazareth L."/>
            <person name="Reid J."/>
            <person name="Worley K."/>
            <person name="Petrosino J."/>
            <person name="Highlander S."/>
            <person name="Gibbs R."/>
        </authorList>
    </citation>
    <scope>NUCLEOTIDE SEQUENCE [LARGE SCALE GENOMIC DNA]</scope>
    <source>
        <strain evidence="6 7">ATCC BAA-1640</strain>
    </source>
</reference>
<dbReference type="PANTHER" id="PTHR43776">
    <property type="entry name" value="TRANSPORT ATP-BINDING PROTEIN"/>
    <property type="match status" value="1"/>
</dbReference>
<dbReference type="eggNOG" id="COG1124">
    <property type="taxonomic scope" value="Bacteria"/>
</dbReference>
<dbReference type="InterPro" id="IPR050319">
    <property type="entry name" value="ABC_transp_ATP-bind"/>
</dbReference>
<gene>
    <name evidence="6" type="primary">dppF</name>
    <name evidence="6" type="ORF">HMPREF9225_1874</name>
</gene>
<dbReference type="GO" id="GO:0055085">
    <property type="term" value="P:transmembrane transport"/>
    <property type="evidence" value="ECO:0007669"/>
    <property type="project" value="UniProtKB-ARBA"/>
</dbReference>
<keyword evidence="7" id="KW-1185">Reference proteome</keyword>
<evidence type="ECO:0000259" key="5">
    <source>
        <dbReference type="PROSITE" id="PS50893"/>
    </source>
</evidence>
<dbReference type="OrthoDB" id="9806285at2"/>
<name>E0NNY5_9FIRM</name>
<proteinExistence type="inferred from homology"/>
<keyword evidence="3" id="KW-0547">Nucleotide-binding</keyword>
<dbReference type="SUPFAM" id="SSF52540">
    <property type="entry name" value="P-loop containing nucleoside triphosphate hydrolases"/>
    <property type="match status" value="1"/>
</dbReference>
<feature type="domain" description="ABC transporter" evidence="5">
    <location>
        <begin position="2"/>
        <end position="198"/>
    </location>
</feature>
<evidence type="ECO:0000256" key="3">
    <source>
        <dbReference type="ARBA" id="ARBA00022741"/>
    </source>
</evidence>
<dbReference type="GO" id="GO:0005524">
    <property type="term" value="F:ATP binding"/>
    <property type="evidence" value="ECO:0007669"/>
    <property type="project" value="UniProtKB-KW"/>
</dbReference>
<dbReference type="PROSITE" id="PS00211">
    <property type="entry name" value="ABC_TRANSPORTER_1"/>
    <property type="match status" value="1"/>
</dbReference>
<dbReference type="GO" id="GO:0016887">
    <property type="term" value="F:ATP hydrolysis activity"/>
    <property type="evidence" value="ECO:0007669"/>
    <property type="project" value="InterPro"/>
</dbReference>